<dbReference type="Proteomes" id="UP001168613">
    <property type="component" value="Unassembled WGS sequence"/>
</dbReference>
<comment type="function">
    <text evidence="5">Plays a role in cell envelope biogenesis, maintenance of cell envelope integrity and membrane homeostasis.</text>
</comment>
<proteinExistence type="inferred from homology"/>
<comment type="caution">
    <text evidence="5">Lacks conserved residue(s) required for the propagation of feature annotation.</text>
</comment>
<keyword evidence="4 5" id="KW-0472">Membrane</keyword>
<keyword evidence="7" id="KW-1185">Reference proteome</keyword>
<dbReference type="HAMAP" id="MF_00189">
    <property type="entry name" value="YciB"/>
    <property type="match status" value="1"/>
</dbReference>
<evidence type="ECO:0000313" key="6">
    <source>
        <dbReference type="EMBL" id="MDN4120788.1"/>
    </source>
</evidence>
<feature type="transmembrane region" description="Helical" evidence="5">
    <location>
        <begin position="122"/>
        <end position="140"/>
    </location>
</feature>
<evidence type="ECO:0000313" key="7">
    <source>
        <dbReference type="Proteomes" id="UP001168613"/>
    </source>
</evidence>
<keyword evidence="2 5" id="KW-0812">Transmembrane</keyword>
<evidence type="ECO:0000256" key="5">
    <source>
        <dbReference type="HAMAP-Rule" id="MF_00189"/>
    </source>
</evidence>
<name>A0ABT8EHL7_9BURK</name>
<evidence type="ECO:0000256" key="1">
    <source>
        <dbReference type="ARBA" id="ARBA00022475"/>
    </source>
</evidence>
<dbReference type="NCBIfam" id="TIGR00997">
    <property type="entry name" value="ispZ"/>
    <property type="match status" value="1"/>
</dbReference>
<evidence type="ECO:0000256" key="3">
    <source>
        <dbReference type="ARBA" id="ARBA00022989"/>
    </source>
</evidence>
<keyword evidence="5" id="KW-0997">Cell inner membrane</keyword>
<accession>A0ABT8EHL7</accession>
<dbReference type="EMBL" id="JAJHNU010000001">
    <property type="protein sequence ID" value="MDN4120788.1"/>
    <property type="molecule type" value="Genomic_DNA"/>
</dbReference>
<protein>
    <recommendedName>
        <fullName evidence="5">Inner membrane-spanning protein YciB</fullName>
    </recommendedName>
</protein>
<dbReference type="NCBIfam" id="NF001325">
    <property type="entry name" value="PRK00259.1-3"/>
    <property type="match status" value="1"/>
</dbReference>
<dbReference type="RefSeq" id="WP_266124498.1">
    <property type="nucleotide sequence ID" value="NZ_JAJHNU010000001.1"/>
</dbReference>
<keyword evidence="1 5" id="KW-1003">Cell membrane</keyword>
<reference evidence="6" key="1">
    <citation type="submission" date="2021-11" db="EMBL/GenBank/DDBJ databases">
        <title>Draft genome sequence of Alcaligenes endophyticus type strain CCUG 75668T.</title>
        <authorList>
            <person name="Salva-Serra F."/>
            <person name="Duran R.E."/>
            <person name="Seeger M."/>
            <person name="Moore E.R.B."/>
            <person name="Jaen-Luchoro D."/>
        </authorList>
    </citation>
    <scope>NUCLEOTIDE SEQUENCE</scope>
    <source>
        <strain evidence="6">CCUG 75668</strain>
    </source>
</reference>
<feature type="transmembrane region" description="Helical" evidence="5">
    <location>
        <begin position="152"/>
        <end position="171"/>
    </location>
</feature>
<feature type="transmembrane region" description="Helical" evidence="5">
    <location>
        <begin position="52"/>
        <end position="69"/>
    </location>
</feature>
<evidence type="ECO:0000256" key="4">
    <source>
        <dbReference type="ARBA" id="ARBA00023136"/>
    </source>
</evidence>
<comment type="subcellular location">
    <subcellularLocation>
        <location evidence="5">Cell inner membrane</location>
        <topology evidence="5">Multi-pass membrane protein</topology>
    </subcellularLocation>
</comment>
<dbReference type="InterPro" id="IPR006008">
    <property type="entry name" value="YciB"/>
</dbReference>
<feature type="transmembrane region" description="Helical" evidence="5">
    <location>
        <begin position="81"/>
        <end position="102"/>
    </location>
</feature>
<comment type="caution">
    <text evidence="6">The sequence shown here is derived from an EMBL/GenBank/DDBJ whole genome shotgun (WGS) entry which is preliminary data.</text>
</comment>
<gene>
    <name evidence="5" type="primary">yciB</name>
    <name evidence="6" type="ORF">LMS43_05780</name>
</gene>
<evidence type="ECO:0000256" key="2">
    <source>
        <dbReference type="ARBA" id="ARBA00022692"/>
    </source>
</evidence>
<dbReference type="Pfam" id="PF04279">
    <property type="entry name" value="IspA"/>
    <property type="match status" value="1"/>
</dbReference>
<dbReference type="PANTHER" id="PTHR36917">
    <property type="entry name" value="INTRACELLULAR SEPTATION PROTEIN A-RELATED"/>
    <property type="match status" value="1"/>
</dbReference>
<organism evidence="6 7">
    <name type="scientific">Alcaligenes endophyticus</name>
    <dbReference type="NCBI Taxonomy" id="1929088"/>
    <lineage>
        <taxon>Bacteria</taxon>
        <taxon>Pseudomonadati</taxon>
        <taxon>Pseudomonadota</taxon>
        <taxon>Betaproteobacteria</taxon>
        <taxon>Burkholderiales</taxon>
        <taxon>Alcaligenaceae</taxon>
        <taxon>Alcaligenes</taxon>
    </lineage>
</organism>
<sequence>MKKLLFDLFPLVLFFIVFRFADIYAATAVAMAASVAQILWLKFSSKKIEGSHWINLAIIVVFGGATLLFQSDVFIKWKPTVLYWVFACVLLGGRYLMGRNLMQKLMGAQLTLPEPLWDKLNLMWSGFFIFAGIVNLYVAFSGHFTESQWVNFKVFGLMVLLLVFVVIQSVWLSRHMKDQTDQAD</sequence>
<keyword evidence="3 5" id="KW-1133">Transmembrane helix</keyword>
<comment type="similarity">
    <text evidence="5">Belongs to the YciB family.</text>
</comment>
<dbReference type="PANTHER" id="PTHR36917:SF1">
    <property type="entry name" value="INNER MEMBRANE-SPANNING PROTEIN YCIB"/>
    <property type="match status" value="1"/>
</dbReference>